<evidence type="ECO:0000313" key="2">
    <source>
        <dbReference type="EMBL" id="CAA9469342.1"/>
    </source>
</evidence>
<dbReference type="EMBL" id="CADCVI010000116">
    <property type="protein sequence ID" value="CAA9469342.1"/>
    <property type="molecule type" value="Genomic_DNA"/>
</dbReference>
<gene>
    <name evidence="2" type="ORF">AVDCRST_MAG25-1915</name>
</gene>
<feature type="region of interest" description="Disordered" evidence="1">
    <location>
        <begin position="1"/>
        <end position="114"/>
    </location>
</feature>
<feature type="non-terminal residue" evidence="2">
    <location>
        <position position="367"/>
    </location>
</feature>
<feature type="compositionally biased region" description="Basic and acidic residues" evidence="1">
    <location>
        <begin position="214"/>
        <end position="245"/>
    </location>
</feature>
<feature type="compositionally biased region" description="Basic and acidic residues" evidence="1">
    <location>
        <begin position="328"/>
        <end position="337"/>
    </location>
</feature>
<organism evidence="2">
    <name type="scientific">uncultured Rubrobacteraceae bacterium</name>
    <dbReference type="NCBI Taxonomy" id="349277"/>
    <lineage>
        <taxon>Bacteria</taxon>
        <taxon>Bacillati</taxon>
        <taxon>Actinomycetota</taxon>
        <taxon>Rubrobacteria</taxon>
        <taxon>Rubrobacterales</taxon>
        <taxon>Rubrobacteraceae</taxon>
        <taxon>environmental samples</taxon>
    </lineage>
</organism>
<feature type="non-terminal residue" evidence="2">
    <location>
        <position position="1"/>
    </location>
</feature>
<feature type="compositionally biased region" description="Basic and acidic residues" evidence="1">
    <location>
        <begin position="251"/>
        <end position="263"/>
    </location>
</feature>
<reference evidence="2" key="1">
    <citation type="submission" date="2020-02" db="EMBL/GenBank/DDBJ databases">
        <authorList>
            <person name="Meier V. D."/>
        </authorList>
    </citation>
    <scope>NUCLEOTIDE SEQUENCE</scope>
    <source>
        <strain evidence="2">AVDCRST_MAG25</strain>
    </source>
</reference>
<accession>A0A6J4RBC1</accession>
<sequence>GGRRLTPRGPGSYGQACPRSRALAGRRPGADGQDAEGGRLDQEQGQALPIRAEPGEEASRADPDGLRAHQQAVHPGPHARQQPHRVSRGRGLRRVPARLGRPRRRRRRPLLRGIRARLPRAGGEAGVVDVAGGGLHPLRLLHGRNDGGHPRRPVPRRPPEEPGAAHRAGGLLTREYRAARAVGGRRAPGGGESRRVLRDRAGRDHRHRPADAQARPELRRQPGEHVGEDLPRQADGEVARHEQVGQRRHPDHGCCVRALDRRLLPGQQARPRRAGSRGQEGRPVEDRDAAAVDSGEEGPHLRGAAGGGGDGPGRERGQGVLRPRRRPRGSDDGEGRQEGPVAQGLFLALRTLRDGPRRVEGPAETFL</sequence>
<feature type="compositionally biased region" description="Basic and acidic residues" evidence="1">
    <location>
        <begin position="279"/>
        <end position="290"/>
    </location>
</feature>
<feature type="region of interest" description="Disordered" evidence="1">
    <location>
        <begin position="142"/>
        <end position="345"/>
    </location>
</feature>
<feature type="compositionally biased region" description="Basic and acidic residues" evidence="1">
    <location>
        <begin position="53"/>
        <end position="67"/>
    </location>
</feature>
<feature type="compositionally biased region" description="Basic and acidic residues" evidence="1">
    <location>
        <begin position="192"/>
        <end position="202"/>
    </location>
</feature>
<evidence type="ECO:0000256" key="1">
    <source>
        <dbReference type="SAM" id="MobiDB-lite"/>
    </source>
</evidence>
<protein>
    <submittedName>
        <fullName evidence="2">Polyhydroxyalkanoic acid synthase</fullName>
    </submittedName>
</protein>
<name>A0A6J4RBC1_9ACTN</name>
<feature type="compositionally biased region" description="Basic residues" evidence="1">
    <location>
        <begin position="81"/>
        <end position="114"/>
    </location>
</feature>
<dbReference type="AlphaFoldDB" id="A0A6J4RBC1"/>
<proteinExistence type="predicted"/>